<name>A0A9N8M2R7_9BASI</name>
<gene>
    <name evidence="3" type="ORF">JKILLFL_G6784</name>
</gene>
<feature type="signal peptide" evidence="2">
    <location>
        <begin position="1"/>
        <end position="21"/>
    </location>
</feature>
<organism evidence="3 4">
    <name type="scientific">Tilletia laevis</name>
    <dbReference type="NCBI Taxonomy" id="157183"/>
    <lineage>
        <taxon>Eukaryota</taxon>
        <taxon>Fungi</taxon>
        <taxon>Dikarya</taxon>
        <taxon>Basidiomycota</taxon>
        <taxon>Ustilaginomycotina</taxon>
        <taxon>Exobasidiomycetes</taxon>
        <taxon>Tilletiales</taxon>
        <taxon>Tilletiaceae</taxon>
        <taxon>Tilletia</taxon>
    </lineage>
</organism>
<evidence type="ECO:0000313" key="4">
    <source>
        <dbReference type="Proteomes" id="UP000836404"/>
    </source>
</evidence>
<keyword evidence="4" id="KW-1185">Reference proteome</keyword>
<sequence length="88" mass="9575">MKIANAPFLILLSVLMGSASATHDEDVLMCIKVAKAKSHSVPDKGVYNKCMKCAQCEHKGNQPAVPQITPTTVSTAQDISEQERTRVY</sequence>
<dbReference type="EMBL" id="CAJHJF010004002">
    <property type="protein sequence ID" value="CAD6939699.1"/>
    <property type="molecule type" value="Genomic_DNA"/>
</dbReference>
<feature type="compositionally biased region" description="Polar residues" evidence="1">
    <location>
        <begin position="68"/>
        <end position="79"/>
    </location>
</feature>
<evidence type="ECO:0000256" key="2">
    <source>
        <dbReference type="SAM" id="SignalP"/>
    </source>
</evidence>
<proteinExistence type="predicted"/>
<reference evidence="3 4" key="1">
    <citation type="submission" date="2020-10" db="EMBL/GenBank/DDBJ databases">
        <authorList>
            <person name="Sedaghatjoo S."/>
        </authorList>
    </citation>
    <scope>NUCLEOTIDE SEQUENCE [LARGE SCALE GENOMIC DNA]</scope>
    <source>
        <strain evidence="3 4">LLFL</strain>
    </source>
</reference>
<feature type="chain" id="PRO_5041152851" evidence="2">
    <location>
        <begin position="22"/>
        <end position="88"/>
    </location>
</feature>
<comment type="caution">
    <text evidence="3">The sequence shown here is derived from an EMBL/GenBank/DDBJ whole genome shotgun (WGS) entry which is preliminary data.</text>
</comment>
<dbReference type="AlphaFoldDB" id="A0A9N8M2R7"/>
<keyword evidence="2" id="KW-0732">Signal</keyword>
<accession>A0A9N8M2R7</accession>
<evidence type="ECO:0000313" key="3">
    <source>
        <dbReference type="EMBL" id="CAD6939699.1"/>
    </source>
</evidence>
<dbReference type="Proteomes" id="UP000836404">
    <property type="component" value="Unassembled WGS sequence"/>
</dbReference>
<protein>
    <submittedName>
        <fullName evidence="3">Uncharacterized protein</fullName>
    </submittedName>
</protein>
<evidence type="ECO:0000256" key="1">
    <source>
        <dbReference type="SAM" id="MobiDB-lite"/>
    </source>
</evidence>
<feature type="region of interest" description="Disordered" evidence="1">
    <location>
        <begin position="67"/>
        <end position="88"/>
    </location>
</feature>